<evidence type="ECO:0000256" key="14">
    <source>
        <dbReference type="ARBA" id="ARBA00042842"/>
    </source>
</evidence>
<protein>
    <recommendedName>
        <fullName evidence="12">UDP-N-acetylglucosamine 1-carboxyvinyltransferase</fullName>
        <ecNumber evidence="11">2.5.1.7</ecNumber>
    </recommendedName>
    <alternativeName>
        <fullName evidence="13">Enoylpyruvate transferase</fullName>
    </alternativeName>
    <alternativeName>
        <fullName evidence="14">UDP-N-acetylglucosamine enolpyruvyl transferase</fullName>
    </alternativeName>
</protein>
<evidence type="ECO:0000256" key="5">
    <source>
        <dbReference type="ARBA" id="ARBA00022679"/>
    </source>
</evidence>
<dbReference type="PANTHER" id="PTHR43783:SF1">
    <property type="entry name" value="UDP-N-ACETYLGLUCOSAMINE 1-CARBOXYVINYLTRANSFERASE"/>
    <property type="match status" value="1"/>
</dbReference>
<keyword evidence="18" id="KW-1185">Reference proteome</keyword>
<evidence type="ECO:0000256" key="8">
    <source>
        <dbReference type="ARBA" id="ARBA00023306"/>
    </source>
</evidence>
<dbReference type="SUPFAM" id="SSF55205">
    <property type="entry name" value="EPT/RTPC-like"/>
    <property type="match status" value="1"/>
</dbReference>
<evidence type="ECO:0000256" key="7">
    <source>
        <dbReference type="ARBA" id="ARBA00022984"/>
    </source>
</evidence>
<dbReference type="InterPro" id="IPR013792">
    <property type="entry name" value="RNA3'P_cycl/enolpyr_Trfase_a/b"/>
</dbReference>
<evidence type="ECO:0000256" key="11">
    <source>
        <dbReference type="ARBA" id="ARBA00039108"/>
    </source>
</evidence>
<evidence type="ECO:0000256" key="4">
    <source>
        <dbReference type="ARBA" id="ARBA00022618"/>
    </source>
</evidence>
<comment type="similarity">
    <text evidence="10">Belongs to the EPSP synthase family. MurA subfamily.</text>
</comment>
<accession>A0ABS4E3Y9</accession>
<evidence type="ECO:0000256" key="12">
    <source>
        <dbReference type="ARBA" id="ARBA00039754"/>
    </source>
</evidence>
<organism evidence="17 18">
    <name type="scientific">Rhizobium halophytocola</name>
    <dbReference type="NCBI Taxonomy" id="735519"/>
    <lineage>
        <taxon>Bacteria</taxon>
        <taxon>Pseudomonadati</taxon>
        <taxon>Pseudomonadota</taxon>
        <taxon>Alphaproteobacteria</taxon>
        <taxon>Hyphomicrobiales</taxon>
        <taxon>Rhizobiaceae</taxon>
        <taxon>Rhizobium/Agrobacterium group</taxon>
        <taxon>Rhizobium</taxon>
    </lineage>
</organism>
<comment type="caution">
    <text evidence="17">The sequence shown here is derived from an EMBL/GenBank/DDBJ whole genome shotgun (WGS) entry which is preliminary data.</text>
</comment>
<keyword evidence="9" id="KW-0961">Cell wall biogenesis/degradation</keyword>
<comment type="catalytic activity">
    <reaction evidence="15">
        <text>phosphoenolpyruvate + UDP-N-acetyl-alpha-D-glucosamine = UDP-N-acetyl-3-O-(1-carboxyvinyl)-alpha-D-glucosamine + phosphate</text>
        <dbReference type="Rhea" id="RHEA:18681"/>
        <dbReference type="ChEBI" id="CHEBI:43474"/>
        <dbReference type="ChEBI" id="CHEBI:57705"/>
        <dbReference type="ChEBI" id="CHEBI:58702"/>
        <dbReference type="ChEBI" id="CHEBI:68483"/>
        <dbReference type="EC" id="2.5.1.7"/>
    </reaction>
</comment>
<dbReference type="Pfam" id="PF00275">
    <property type="entry name" value="EPSP_synthase"/>
    <property type="match status" value="1"/>
</dbReference>
<evidence type="ECO:0000256" key="15">
    <source>
        <dbReference type="ARBA" id="ARBA00047527"/>
    </source>
</evidence>
<evidence type="ECO:0000256" key="13">
    <source>
        <dbReference type="ARBA" id="ARBA00042443"/>
    </source>
</evidence>
<feature type="domain" description="Enolpyruvate transferase" evidence="16">
    <location>
        <begin position="7"/>
        <end position="418"/>
    </location>
</feature>
<dbReference type="EC" id="2.5.1.7" evidence="11"/>
<dbReference type="NCBIfam" id="NF006873">
    <property type="entry name" value="PRK09369.1"/>
    <property type="match status" value="1"/>
</dbReference>
<evidence type="ECO:0000259" key="16">
    <source>
        <dbReference type="Pfam" id="PF00275"/>
    </source>
</evidence>
<keyword evidence="8" id="KW-0131">Cell cycle</keyword>
<dbReference type="InterPro" id="IPR036968">
    <property type="entry name" value="Enolpyruvate_Tfrase_sf"/>
</dbReference>
<dbReference type="InterPro" id="IPR001986">
    <property type="entry name" value="Enolpyruvate_Tfrase_dom"/>
</dbReference>
<comment type="pathway">
    <text evidence="2">Cell wall biogenesis; peptidoglycan biosynthesis.</text>
</comment>
<dbReference type="Proteomes" id="UP000759443">
    <property type="component" value="Unassembled WGS sequence"/>
</dbReference>
<reference evidence="17 18" key="1">
    <citation type="submission" date="2021-03" db="EMBL/GenBank/DDBJ databases">
        <title>Genomic Encyclopedia of Type Strains, Phase IV (KMG-IV): sequencing the most valuable type-strain genomes for metagenomic binning, comparative biology and taxonomic classification.</title>
        <authorList>
            <person name="Goeker M."/>
        </authorList>
    </citation>
    <scope>NUCLEOTIDE SEQUENCE [LARGE SCALE GENOMIC DNA]</scope>
    <source>
        <strain evidence="17 18">DSM 21600</strain>
    </source>
</reference>
<dbReference type="EMBL" id="JAGGJU010000012">
    <property type="protein sequence ID" value="MBP1852654.1"/>
    <property type="molecule type" value="Genomic_DNA"/>
</dbReference>
<evidence type="ECO:0000256" key="10">
    <source>
        <dbReference type="ARBA" id="ARBA00038367"/>
    </source>
</evidence>
<evidence type="ECO:0000256" key="2">
    <source>
        <dbReference type="ARBA" id="ARBA00004752"/>
    </source>
</evidence>
<name>A0ABS4E3Y9_9HYPH</name>
<dbReference type="RefSeq" id="WP_209947663.1">
    <property type="nucleotide sequence ID" value="NZ_JAGGJU010000012.1"/>
</dbReference>
<keyword evidence="7" id="KW-0573">Peptidoglycan synthesis</keyword>
<keyword evidence="3" id="KW-0963">Cytoplasm</keyword>
<dbReference type="Gene3D" id="3.65.10.10">
    <property type="entry name" value="Enolpyruvate transferase domain"/>
    <property type="match status" value="2"/>
</dbReference>
<sequence>MTDLIVDGGHPVSGTVRPSGNKNAVLPMLCATLLTDEPVTLENVPEISDIDKLLAYFEAMGSVIDRDLGAGRLTIRHDADAFRAGKGELPVGIRAAVLLLAPVLQRNGQLTFDTTAKGCALGVREIDPHLDIIESFGGRILSTLPYEIELGSRAVAADLWPDYASVTATETFAMMAALAKGTSTLTNAASEPHVQALCQMLQAMGAKIDGIGTSRLTIEGIERLGGTIARVPDDHHEVATYLAIGAVTGGRLTVETDMGGHMPLILRQFEKLGLRFEIGEGTITATGWTREITEPYTREMLPKIEAAPWPYFPADLLPQAIGVSVGCKGDILFWNKVYEGALGWSAELLKFGARVHLSDPHRLIVCGGNSLRPATVEAPYIIRVVLALFIAAIQIDGRSTIHQADPIRRAYPHFVEKLTALGAKVRWQ</sequence>
<proteinExistence type="inferred from homology"/>
<dbReference type="PANTHER" id="PTHR43783">
    <property type="entry name" value="UDP-N-ACETYLGLUCOSAMINE 1-CARBOXYVINYLTRANSFERASE"/>
    <property type="match status" value="1"/>
</dbReference>
<gene>
    <name evidence="17" type="ORF">J2Z17_004112</name>
</gene>
<dbReference type="InterPro" id="IPR050068">
    <property type="entry name" value="MurA_subfamily"/>
</dbReference>
<evidence type="ECO:0000256" key="6">
    <source>
        <dbReference type="ARBA" id="ARBA00022960"/>
    </source>
</evidence>
<evidence type="ECO:0000313" key="17">
    <source>
        <dbReference type="EMBL" id="MBP1852654.1"/>
    </source>
</evidence>
<evidence type="ECO:0000256" key="3">
    <source>
        <dbReference type="ARBA" id="ARBA00022490"/>
    </source>
</evidence>
<dbReference type="GO" id="GO:0008760">
    <property type="term" value="F:UDP-N-acetylglucosamine 1-carboxyvinyltransferase activity"/>
    <property type="evidence" value="ECO:0007669"/>
    <property type="project" value="UniProtKB-EC"/>
</dbReference>
<evidence type="ECO:0000313" key="18">
    <source>
        <dbReference type="Proteomes" id="UP000759443"/>
    </source>
</evidence>
<keyword evidence="5 17" id="KW-0808">Transferase</keyword>
<evidence type="ECO:0000256" key="9">
    <source>
        <dbReference type="ARBA" id="ARBA00023316"/>
    </source>
</evidence>
<keyword evidence="4" id="KW-0132">Cell division</keyword>
<evidence type="ECO:0000256" key="1">
    <source>
        <dbReference type="ARBA" id="ARBA00004496"/>
    </source>
</evidence>
<keyword evidence="6" id="KW-0133">Cell shape</keyword>
<comment type="subcellular location">
    <subcellularLocation>
        <location evidence="1">Cytoplasm</location>
    </subcellularLocation>
</comment>